<dbReference type="PANTHER" id="PTHR42742">
    <property type="entry name" value="TRANSCRIPTIONAL REPRESSOR MPRA"/>
    <property type="match status" value="1"/>
</dbReference>
<dbReference type="GO" id="GO:0005975">
    <property type="term" value="P:carbohydrate metabolic process"/>
    <property type="evidence" value="ECO:0007669"/>
    <property type="project" value="InterPro"/>
</dbReference>
<keyword evidence="2 3" id="KW-0862">Zinc</keyword>
<dbReference type="AlphaFoldDB" id="A0A9D9I2I7"/>
<dbReference type="EMBL" id="JADIME010000024">
    <property type="protein sequence ID" value="MBO8464789.1"/>
    <property type="molecule type" value="Genomic_DNA"/>
</dbReference>
<feature type="domain" description="Phosphomannose isomerase type I catalytic" evidence="5">
    <location>
        <begin position="18"/>
        <end position="96"/>
    </location>
</feature>
<accession>A0A9D9I2I7</accession>
<evidence type="ECO:0000256" key="3">
    <source>
        <dbReference type="PIRSR" id="PIRSR036894-1"/>
    </source>
</evidence>
<evidence type="ECO:0000256" key="4">
    <source>
        <dbReference type="PIRSR" id="PIRSR036894-2"/>
    </source>
</evidence>
<reference evidence="6" key="1">
    <citation type="submission" date="2020-10" db="EMBL/GenBank/DDBJ databases">
        <authorList>
            <person name="Gilroy R."/>
        </authorList>
    </citation>
    <scope>NUCLEOTIDE SEQUENCE</scope>
    <source>
        <strain evidence="6">10037</strain>
    </source>
</reference>
<proteinExistence type="predicted"/>
<organism evidence="6 7">
    <name type="scientific">Candidatus Merdivivens pullistercoris</name>
    <dbReference type="NCBI Taxonomy" id="2840873"/>
    <lineage>
        <taxon>Bacteria</taxon>
        <taxon>Pseudomonadati</taxon>
        <taxon>Bacteroidota</taxon>
        <taxon>Bacteroidia</taxon>
        <taxon>Bacteroidales</taxon>
        <taxon>Muribaculaceae</taxon>
        <taxon>Muribaculaceae incertae sedis</taxon>
        <taxon>Candidatus Merdivivens</taxon>
    </lineage>
</organism>
<keyword evidence="1 3" id="KW-0479">Metal-binding</keyword>
<dbReference type="GO" id="GO:0004476">
    <property type="term" value="F:mannose-6-phosphate isomerase activity"/>
    <property type="evidence" value="ECO:0007669"/>
    <property type="project" value="InterPro"/>
</dbReference>
<dbReference type="InterPro" id="IPR014628">
    <property type="entry name" value="Man6P_isomerase_Firm_short"/>
</dbReference>
<name>A0A9D9I2I7_9BACT</name>
<feature type="binding site" evidence="3">
    <location>
        <position position="84"/>
    </location>
    <ligand>
        <name>Zn(2+)</name>
        <dbReference type="ChEBI" id="CHEBI:29105"/>
    </ligand>
</feature>
<reference evidence="6" key="2">
    <citation type="journal article" date="2021" name="PeerJ">
        <title>Extensive microbial diversity within the chicken gut microbiome revealed by metagenomics and culture.</title>
        <authorList>
            <person name="Gilroy R."/>
            <person name="Ravi A."/>
            <person name="Getino M."/>
            <person name="Pursley I."/>
            <person name="Horton D.L."/>
            <person name="Alikhan N.F."/>
            <person name="Baker D."/>
            <person name="Gharbi K."/>
            <person name="Hall N."/>
            <person name="Watson M."/>
            <person name="Adriaenssens E.M."/>
            <person name="Foster-Nyarko E."/>
            <person name="Jarju S."/>
            <person name="Secka A."/>
            <person name="Antonio M."/>
            <person name="Oren A."/>
            <person name="Chaudhuri R.R."/>
            <person name="La Ragione R."/>
            <person name="Hildebrand F."/>
            <person name="Pallen M.J."/>
        </authorList>
    </citation>
    <scope>NUCLEOTIDE SEQUENCE</scope>
    <source>
        <strain evidence="6">10037</strain>
    </source>
</reference>
<dbReference type="CDD" id="cd07010">
    <property type="entry name" value="cupin_PMI_type_I_N_bac"/>
    <property type="match status" value="1"/>
</dbReference>
<feature type="binding site" evidence="3">
    <location>
        <position position="159"/>
    </location>
    <ligand>
        <name>Zn(2+)</name>
        <dbReference type="ChEBI" id="CHEBI:29105"/>
    </ligand>
</feature>
<dbReference type="PIRSF" id="PIRSF036894">
    <property type="entry name" value="PMI_Firm_short"/>
    <property type="match status" value="1"/>
</dbReference>
<sequence length="305" mass="33729">MYPLKFAPIFKQMIWGSESWGLSGVPGSESVVSNGALHGRKIPDIVHEYKGLLVGEKNYLRFGDEFPLLIKFIDASLDLSVQVHPNDELALKRHGKRGKSEMWYVTGALPGARLHAGFARNISPDEYERKVEDGTIADALAEYSVSEGDVFYLPAGRVHNLGAGTSVAEIQETSDITYRIFDFNRLGLDGKPRELHTALAKDAIDFTVLRDYRTHYRPVMNTGVTLVRCPHFTTELYDLDEPVDKDIRALDSFLVAMCTEGEGTLSDSHGNTVGIRSGETVLLPADSGVAVFEPEPKVKLLVSYI</sequence>
<gene>
    <name evidence="6" type="ORF">IAB93_02175</name>
</gene>
<evidence type="ECO:0000313" key="6">
    <source>
        <dbReference type="EMBL" id="MBO8464789.1"/>
    </source>
</evidence>
<comment type="cofactor">
    <cofactor evidence="3">
        <name>Zn(2+)</name>
        <dbReference type="ChEBI" id="CHEBI:29105"/>
    </cofactor>
    <text evidence="3">Binds 1 zinc ion per subunit.</text>
</comment>
<comment type="caution">
    <text evidence="6">The sequence shown here is derived from an EMBL/GenBank/DDBJ whole genome shotgun (WGS) entry which is preliminary data.</text>
</comment>
<dbReference type="InterPro" id="IPR051804">
    <property type="entry name" value="Carb_Metab_Reg_Kinase/Isom"/>
</dbReference>
<evidence type="ECO:0000259" key="5">
    <source>
        <dbReference type="Pfam" id="PF20511"/>
    </source>
</evidence>
<dbReference type="SUPFAM" id="SSF51182">
    <property type="entry name" value="RmlC-like cupins"/>
    <property type="match status" value="1"/>
</dbReference>
<evidence type="ECO:0000313" key="7">
    <source>
        <dbReference type="Proteomes" id="UP000823597"/>
    </source>
</evidence>
<feature type="binding site" evidence="3">
    <location>
        <position position="101"/>
    </location>
    <ligand>
        <name>Zn(2+)</name>
        <dbReference type="ChEBI" id="CHEBI:29105"/>
    </ligand>
</feature>
<dbReference type="Proteomes" id="UP000823597">
    <property type="component" value="Unassembled WGS sequence"/>
</dbReference>
<evidence type="ECO:0000256" key="2">
    <source>
        <dbReference type="ARBA" id="ARBA00022833"/>
    </source>
</evidence>
<dbReference type="GO" id="GO:0008270">
    <property type="term" value="F:zinc ion binding"/>
    <property type="evidence" value="ECO:0007669"/>
    <property type="project" value="InterPro"/>
</dbReference>
<dbReference type="Gene3D" id="2.60.120.10">
    <property type="entry name" value="Jelly Rolls"/>
    <property type="match status" value="2"/>
</dbReference>
<keyword evidence="6" id="KW-0413">Isomerase</keyword>
<evidence type="ECO:0000256" key="1">
    <source>
        <dbReference type="ARBA" id="ARBA00022723"/>
    </source>
</evidence>
<dbReference type="InterPro" id="IPR011051">
    <property type="entry name" value="RmlC_Cupin_sf"/>
</dbReference>
<dbReference type="PANTHER" id="PTHR42742:SF3">
    <property type="entry name" value="FRUCTOKINASE"/>
    <property type="match status" value="1"/>
</dbReference>
<dbReference type="Pfam" id="PF20511">
    <property type="entry name" value="PMI_typeI_cat"/>
    <property type="match status" value="1"/>
</dbReference>
<feature type="active site" evidence="4">
    <location>
        <position position="179"/>
    </location>
</feature>
<dbReference type="InterPro" id="IPR014710">
    <property type="entry name" value="RmlC-like_jellyroll"/>
</dbReference>
<dbReference type="InterPro" id="IPR046457">
    <property type="entry name" value="PMI_typeI_cat"/>
</dbReference>
<protein>
    <submittedName>
        <fullName evidence="6">Class I mannose-6-phosphate isomerase</fullName>
    </submittedName>
</protein>